<evidence type="ECO:0000313" key="2">
    <source>
        <dbReference type="Proteomes" id="UP000199202"/>
    </source>
</evidence>
<dbReference type="Proteomes" id="UP000199202">
    <property type="component" value="Unassembled WGS sequence"/>
</dbReference>
<sequence>MSTERGPDGHECNAICLGGPCHGLLMHIDQDIGILVVPVPRHSREEAESCARYRITRERIRYRGRREPYVALHWADPPPPSCPCGDPVP</sequence>
<accession>A0A1G8TUW3</accession>
<dbReference type="RefSeq" id="WP_090934783.1">
    <property type="nucleotide sequence ID" value="NZ_FNDJ01000010.1"/>
</dbReference>
<gene>
    <name evidence="1" type="ORF">SAMN05421869_110294</name>
</gene>
<keyword evidence="2" id="KW-1185">Reference proteome</keyword>
<dbReference type="AlphaFoldDB" id="A0A1G8TUW3"/>
<reference evidence="1 2" key="1">
    <citation type="submission" date="2016-10" db="EMBL/GenBank/DDBJ databases">
        <authorList>
            <person name="de Groot N.N."/>
        </authorList>
    </citation>
    <scope>NUCLEOTIDE SEQUENCE [LARGE SCALE GENOMIC DNA]</scope>
    <source>
        <strain evidence="1 2">CGMCC 4.6533</strain>
    </source>
</reference>
<protein>
    <submittedName>
        <fullName evidence="1">Uncharacterized protein</fullName>
    </submittedName>
</protein>
<evidence type="ECO:0000313" key="1">
    <source>
        <dbReference type="EMBL" id="SDJ45273.1"/>
    </source>
</evidence>
<dbReference type="EMBL" id="FNDJ01000010">
    <property type="protein sequence ID" value="SDJ45273.1"/>
    <property type="molecule type" value="Genomic_DNA"/>
</dbReference>
<dbReference type="STRING" id="633440.SAMN05421869_110294"/>
<name>A0A1G8TUW3_9ACTN</name>
<organism evidence="1 2">
    <name type="scientific">Nonomuraea jiangxiensis</name>
    <dbReference type="NCBI Taxonomy" id="633440"/>
    <lineage>
        <taxon>Bacteria</taxon>
        <taxon>Bacillati</taxon>
        <taxon>Actinomycetota</taxon>
        <taxon>Actinomycetes</taxon>
        <taxon>Streptosporangiales</taxon>
        <taxon>Streptosporangiaceae</taxon>
        <taxon>Nonomuraea</taxon>
    </lineage>
</organism>
<proteinExistence type="predicted"/>
<dbReference type="OrthoDB" id="3541988at2"/>